<dbReference type="InterPro" id="IPR041492">
    <property type="entry name" value="HAD_2"/>
</dbReference>
<dbReference type="SFLD" id="SFLDG01129">
    <property type="entry name" value="C1.5:_HAD__Beta-PGM__Phosphata"/>
    <property type="match status" value="1"/>
</dbReference>
<name>A0A833P033_UNCSA</name>
<sequence length="215" mass="24261">MPLPIDLFIFDFDGTLADSIPAAVKSIQAMILELGFAPKTDEEIFKFVGYGEVPLVSGAISSKDPKVIERAMRVYFKHYLDNGIKNIKLYPGIKEILEYYKDKVKIIISNKKDEFIRLILTEKEIIKCFDEIFGGDNAPCLKPDPCVIIKALNKYKIKKEKALIVGDMTIDVETGRNAGIRTCAATYGFQSKDELLQAKPDFVIDGIRELEKLFN</sequence>
<dbReference type="InterPro" id="IPR023198">
    <property type="entry name" value="PGP-like_dom2"/>
</dbReference>
<dbReference type="GO" id="GO:0008967">
    <property type="term" value="F:phosphoglycolate phosphatase activity"/>
    <property type="evidence" value="ECO:0007669"/>
    <property type="project" value="TreeGrafter"/>
</dbReference>
<evidence type="ECO:0000313" key="2">
    <source>
        <dbReference type="Proteomes" id="UP000488506"/>
    </source>
</evidence>
<dbReference type="PANTHER" id="PTHR43434:SF24">
    <property type="entry name" value="HYDROLASE-RELATED"/>
    <property type="match status" value="1"/>
</dbReference>
<comment type="caution">
    <text evidence="1">The sequence shown here is derived from an EMBL/GenBank/DDBJ whole genome shotgun (WGS) entry which is preliminary data.</text>
</comment>
<dbReference type="GO" id="GO:0005829">
    <property type="term" value="C:cytosol"/>
    <property type="evidence" value="ECO:0007669"/>
    <property type="project" value="TreeGrafter"/>
</dbReference>
<dbReference type="InterPro" id="IPR036412">
    <property type="entry name" value="HAD-like_sf"/>
</dbReference>
<organism evidence="1 2">
    <name type="scientific">Candidatus Saganbacteria bacterium</name>
    <dbReference type="NCBI Taxonomy" id="2575572"/>
    <lineage>
        <taxon>Bacteria</taxon>
        <taxon>Bacillati</taxon>
        <taxon>Saganbacteria</taxon>
    </lineage>
</organism>
<dbReference type="Gene3D" id="1.10.150.240">
    <property type="entry name" value="Putative phosphatase, domain 2"/>
    <property type="match status" value="1"/>
</dbReference>
<dbReference type="Gene3D" id="3.40.50.1000">
    <property type="entry name" value="HAD superfamily/HAD-like"/>
    <property type="match status" value="1"/>
</dbReference>
<dbReference type="InterPro" id="IPR050155">
    <property type="entry name" value="HAD-like_hydrolase_sf"/>
</dbReference>
<evidence type="ECO:0000313" key="1">
    <source>
        <dbReference type="EMBL" id="KAF0134412.1"/>
    </source>
</evidence>
<dbReference type="EMBL" id="WPAF01000008">
    <property type="protein sequence ID" value="KAF0134412.1"/>
    <property type="molecule type" value="Genomic_DNA"/>
</dbReference>
<dbReference type="Pfam" id="PF13419">
    <property type="entry name" value="HAD_2"/>
    <property type="match status" value="1"/>
</dbReference>
<dbReference type="PANTHER" id="PTHR43434">
    <property type="entry name" value="PHOSPHOGLYCOLATE PHOSPHATASE"/>
    <property type="match status" value="1"/>
</dbReference>
<dbReference type="SFLD" id="SFLDS00003">
    <property type="entry name" value="Haloacid_Dehalogenase"/>
    <property type="match status" value="1"/>
</dbReference>
<proteinExistence type="predicted"/>
<dbReference type="SUPFAM" id="SSF56784">
    <property type="entry name" value="HAD-like"/>
    <property type="match status" value="1"/>
</dbReference>
<dbReference type="AlphaFoldDB" id="A0A833P033"/>
<accession>A0A833P033</accession>
<dbReference type="InterPro" id="IPR023214">
    <property type="entry name" value="HAD_sf"/>
</dbReference>
<dbReference type="Proteomes" id="UP000488506">
    <property type="component" value="Unassembled WGS sequence"/>
</dbReference>
<protein>
    <submittedName>
        <fullName evidence="1">Phosphoglycolate phosphatase</fullName>
    </submittedName>
</protein>
<dbReference type="NCBIfam" id="TIGR01549">
    <property type="entry name" value="HAD-SF-IA-v1"/>
    <property type="match status" value="1"/>
</dbReference>
<reference evidence="1 2" key="1">
    <citation type="submission" date="2019-12" db="EMBL/GenBank/DDBJ databases">
        <authorList>
            <person name="Wolfe R."/>
            <person name="Danczak R."/>
            <person name="Wilkins M."/>
        </authorList>
    </citation>
    <scope>NUCLEOTIDE SEQUENCE [LARGE SCALE GENOMIC DNA]</scope>
    <source>
        <strain evidence="1">X2_MaxBin.013</strain>
    </source>
</reference>
<dbReference type="GO" id="GO:0006281">
    <property type="term" value="P:DNA repair"/>
    <property type="evidence" value="ECO:0007669"/>
    <property type="project" value="TreeGrafter"/>
</dbReference>
<gene>
    <name evidence="1" type="ORF">FD145_637</name>
</gene>
<dbReference type="InterPro" id="IPR006439">
    <property type="entry name" value="HAD-SF_hydro_IA"/>
</dbReference>
<dbReference type="SFLD" id="SFLDG01135">
    <property type="entry name" value="C1.5.6:_HAD__Beta-PGM__Phospha"/>
    <property type="match status" value="1"/>
</dbReference>